<evidence type="ECO:0000313" key="3">
    <source>
        <dbReference type="EMBL" id="CAA9284284.1"/>
    </source>
</evidence>
<proteinExistence type="predicted"/>
<keyword evidence="1" id="KW-0732">Signal</keyword>
<feature type="signal peptide" evidence="1">
    <location>
        <begin position="1"/>
        <end position="20"/>
    </location>
</feature>
<organism evidence="3">
    <name type="scientific">uncultured Cytophagales bacterium</name>
    <dbReference type="NCBI Taxonomy" id="158755"/>
    <lineage>
        <taxon>Bacteria</taxon>
        <taxon>Pseudomonadati</taxon>
        <taxon>Bacteroidota</taxon>
        <taxon>Sphingobacteriia</taxon>
        <taxon>Sphingobacteriales</taxon>
        <taxon>environmental samples</taxon>
    </lineage>
</organism>
<name>A0A6J4JPW7_9SPHI</name>
<dbReference type="EMBL" id="CADCTQ010000334">
    <property type="protein sequence ID" value="CAA9284284.1"/>
    <property type="molecule type" value="Genomic_DNA"/>
</dbReference>
<sequence>MKKVYLLAACMAALASQVQAQGLKGGLKGGVNLAVITNTFNLGAGFKPGVHFGGFLEAKMSEKVSFQPELLYSAQGCTTSDMRGEPTGKVNLSYVSLPLLFNLYVGSGFHFTLGPQASVLVSAKSHEDGAGSLGGSREVDIKDEFKKGELSVAGGLGYKFKGGIHLSARYITGVTDINNNELIERMRVQAGAGKMHNRLFQFSAGFSF</sequence>
<dbReference type="Pfam" id="PF13568">
    <property type="entry name" value="OMP_b-brl_2"/>
    <property type="match status" value="1"/>
</dbReference>
<feature type="domain" description="Outer membrane protein beta-barrel" evidence="2">
    <location>
        <begin position="19"/>
        <end position="177"/>
    </location>
</feature>
<reference evidence="3" key="1">
    <citation type="submission" date="2020-02" db="EMBL/GenBank/DDBJ databases">
        <authorList>
            <person name="Meier V. D."/>
        </authorList>
    </citation>
    <scope>NUCLEOTIDE SEQUENCE</scope>
    <source>
        <strain evidence="3">AVDCRST_MAG56</strain>
    </source>
</reference>
<dbReference type="InterPro" id="IPR025665">
    <property type="entry name" value="Beta-barrel_OMP_2"/>
</dbReference>
<feature type="chain" id="PRO_5027103042" description="Outer membrane protein beta-barrel domain-containing protein" evidence="1">
    <location>
        <begin position="21"/>
        <end position="208"/>
    </location>
</feature>
<protein>
    <recommendedName>
        <fullName evidence="2">Outer membrane protein beta-barrel domain-containing protein</fullName>
    </recommendedName>
</protein>
<evidence type="ECO:0000256" key="1">
    <source>
        <dbReference type="SAM" id="SignalP"/>
    </source>
</evidence>
<gene>
    <name evidence="3" type="ORF">AVDCRST_MAG56-3982</name>
</gene>
<dbReference type="AlphaFoldDB" id="A0A6J4JPW7"/>
<accession>A0A6J4JPW7</accession>
<evidence type="ECO:0000259" key="2">
    <source>
        <dbReference type="Pfam" id="PF13568"/>
    </source>
</evidence>